<dbReference type="AlphaFoldDB" id="A0A067P6T8"/>
<dbReference type="GO" id="GO:0050664">
    <property type="term" value="F:oxidoreductase activity, acting on NAD(P)H, oxygen as acceptor"/>
    <property type="evidence" value="ECO:0007669"/>
    <property type="project" value="TreeGrafter"/>
</dbReference>
<gene>
    <name evidence="4" type="ORF">PLEOSDRAFT_1053395</name>
</gene>
<name>A0A067P6T8_PLEO1</name>
<dbReference type="Proteomes" id="UP000027073">
    <property type="component" value="Unassembled WGS sequence"/>
</dbReference>
<protein>
    <submittedName>
        <fullName evidence="4">Uncharacterized protein</fullName>
    </submittedName>
</protein>
<dbReference type="STRING" id="1137138.A0A067P6T8"/>
<sequence>MTTQPPLVGLAAALASQPPTRTVFAQFSLVEKVAFVTGGGRGIGLEVAAAFAEAGAIVYCLGPSKQPHNDFVTVQEFVARMPPLAENVKNGKMEYISGDVTDQKQMWKIAEDIVAREGRLDICFANAGILAGADCLEYSAEDFTKIINVNVNGVLYTAQAAGRQMEKLGIPGSIILNASMAGSICIRNQKWVAYTTSKSAIIQMARSMACELGSKGIRVNSVSPGYIYTKMTKAFLDSHPDLMEEWCLQNPLGRLGRTDESRGVCLWLASDASTFCTGSDIIVDGGHRAW</sequence>
<reference evidence="5" key="1">
    <citation type="journal article" date="2014" name="Proc. Natl. Acad. Sci. U.S.A.">
        <title>Extensive sampling of basidiomycete genomes demonstrates inadequacy of the white-rot/brown-rot paradigm for wood decay fungi.</title>
        <authorList>
            <person name="Riley R."/>
            <person name="Salamov A.A."/>
            <person name="Brown D.W."/>
            <person name="Nagy L.G."/>
            <person name="Floudas D."/>
            <person name="Held B.W."/>
            <person name="Levasseur A."/>
            <person name="Lombard V."/>
            <person name="Morin E."/>
            <person name="Otillar R."/>
            <person name="Lindquist E.A."/>
            <person name="Sun H."/>
            <person name="LaButti K.M."/>
            <person name="Schmutz J."/>
            <person name="Jabbour D."/>
            <person name="Luo H."/>
            <person name="Baker S.E."/>
            <person name="Pisabarro A.G."/>
            <person name="Walton J.D."/>
            <person name="Blanchette R.A."/>
            <person name="Henrissat B."/>
            <person name="Martin F."/>
            <person name="Cullen D."/>
            <person name="Hibbett D.S."/>
            <person name="Grigoriev I.V."/>
        </authorList>
    </citation>
    <scope>NUCLEOTIDE SEQUENCE [LARGE SCALE GENOMIC DNA]</scope>
    <source>
        <strain evidence="5">PC15</strain>
    </source>
</reference>
<comment type="similarity">
    <text evidence="1">Belongs to the short-chain dehydrogenases/reductases (SDR) family.</text>
</comment>
<dbReference type="Gene3D" id="3.40.50.720">
    <property type="entry name" value="NAD(P)-binding Rossmann-like Domain"/>
    <property type="match status" value="1"/>
</dbReference>
<proteinExistence type="inferred from homology"/>
<evidence type="ECO:0000256" key="2">
    <source>
        <dbReference type="ARBA" id="ARBA00022857"/>
    </source>
</evidence>
<keyword evidence="3" id="KW-0560">Oxidoreductase</keyword>
<dbReference type="PANTHER" id="PTHR43008">
    <property type="entry name" value="BENZIL REDUCTASE"/>
    <property type="match status" value="1"/>
</dbReference>
<evidence type="ECO:0000256" key="3">
    <source>
        <dbReference type="ARBA" id="ARBA00023002"/>
    </source>
</evidence>
<dbReference type="EMBL" id="KL198005">
    <property type="protein sequence ID" value="KDQ32142.1"/>
    <property type="molecule type" value="Genomic_DNA"/>
</dbReference>
<dbReference type="PRINTS" id="PR00080">
    <property type="entry name" value="SDRFAMILY"/>
</dbReference>
<organism evidence="4 5">
    <name type="scientific">Pleurotus ostreatus (strain PC15)</name>
    <name type="common">Oyster mushroom</name>
    <dbReference type="NCBI Taxonomy" id="1137138"/>
    <lineage>
        <taxon>Eukaryota</taxon>
        <taxon>Fungi</taxon>
        <taxon>Dikarya</taxon>
        <taxon>Basidiomycota</taxon>
        <taxon>Agaricomycotina</taxon>
        <taxon>Agaricomycetes</taxon>
        <taxon>Agaricomycetidae</taxon>
        <taxon>Agaricales</taxon>
        <taxon>Pleurotineae</taxon>
        <taxon>Pleurotaceae</taxon>
        <taxon>Pleurotus</taxon>
    </lineage>
</organism>
<dbReference type="GO" id="GO:0016616">
    <property type="term" value="F:oxidoreductase activity, acting on the CH-OH group of donors, NAD or NADP as acceptor"/>
    <property type="evidence" value="ECO:0007669"/>
    <property type="project" value="UniProtKB-ARBA"/>
</dbReference>
<dbReference type="InterPro" id="IPR020904">
    <property type="entry name" value="Sc_DH/Rdtase_CS"/>
</dbReference>
<dbReference type="SUPFAM" id="SSF51735">
    <property type="entry name" value="NAD(P)-binding Rossmann-fold domains"/>
    <property type="match status" value="1"/>
</dbReference>
<dbReference type="FunFam" id="3.40.50.720:FF:000084">
    <property type="entry name" value="Short-chain dehydrogenase reductase"/>
    <property type="match status" value="1"/>
</dbReference>
<dbReference type="PROSITE" id="PS00061">
    <property type="entry name" value="ADH_SHORT"/>
    <property type="match status" value="1"/>
</dbReference>
<evidence type="ECO:0000313" key="4">
    <source>
        <dbReference type="EMBL" id="KDQ32142.1"/>
    </source>
</evidence>
<dbReference type="PRINTS" id="PR00081">
    <property type="entry name" value="GDHRDH"/>
</dbReference>
<dbReference type="Pfam" id="PF13561">
    <property type="entry name" value="adh_short_C2"/>
    <property type="match status" value="1"/>
</dbReference>
<evidence type="ECO:0000256" key="1">
    <source>
        <dbReference type="ARBA" id="ARBA00006484"/>
    </source>
</evidence>
<dbReference type="PANTHER" id="PTHR43008:SF4">
    <property type="entry name" value="CHAIN DEHYDROGENASE, PUTATIVE (AFU_ORTHOLOGUE AFUA_4G08710)-RELATED"/>
    <property type="match status" value="1"/>
</dbReference>
<dbReference type="OrthoDB" id="1669814at2759"/>
<dbReference type="VEuPathDB" id="FungiDB:PLEOSDRAFT_1053395"/>
<accession>A0A067P6T8</accession>
<evidence type="ECO:0000313" key="5">
    <source>
        <dbReference type="Proteomes" id="UP000027073"/>
    </source>
</evidence>
<dbReference type="FunCoup" id="A0A067P6T8">
    <property type="interactions" value="39"/>
</dbReference>
<dbReference type="InterPro" id="IPR002347">
    <property type="entry name" value="SDR_fam"/>
</dbReference>
<dbReference type="InterPro" id="IPR036291">
    <property type="entry name" value="NAD(P)-bd_dom_sf"/>
</dbReference>
<keyword evidence="2" id="KW-0521">NADP</keyword>
<dbReference type="HOGENOM" id="CLU_010194_1_1_1"/>
<dbReference type="InParanoid" id="A0A067P6T8"/>